<evidence type="ECO:0000313" key="1">
    <source>
        <dbReference type="EMBL" id="CAF1581012.1"/>
    </source>
</evidence>
<sequence>MMDEVEPLEFESDDEDETLVEKFYENQPIKSWYCQCPAGERTCGCCAHVACVIWYLAYARHHQFRPSAYKQRYRESLLIMDTS</sequence>
<keyword evidence="3" id="KW-1185">Reference proteome</keyword>
<gene>
    <name evidence="1" type="ORF">GPM918_LOCUS41090</name>
    <name evidence="2" type="ORF">SRO942_LOCUS42100</name>
</gene>
<dbReference type="Proteomes" id="UP000681722">
    <property type="component" value="Unassembled WGS sequence"/>
</dbReference>
<dbReference type="EMBL" id="CAJOBC010097585">
    <property type="protein sequence ID" value="CAF4448480.1"/>
    <property type="molecule type" value="Genomic_DNA"/>
</dbReference>
<accession>A0A815ZAH4</accession>
<organism evidence="1 3">
    <name type="scientific">Didymodactylos carnosus</name>
    <dbReference type="NCBI Taxonomy" id="1234261"/>
    <lineage>
        <taxon>Eukaryota</taxon>
        <taxon>Metazoa</taxon>
        <taxon>Spiralia</taxon>
        <taxon>Gnathifera</taxon>
        <taxon>Rotifera</taxon>
        <taxon>Eurotatoria</taxon>
        <taxon>Bdelloidea</taxon>
        <taxon>Philodinida</taxon>
        <taxon>Philodinidae</taxon>
        <taxon>Didymodactylos</taxon>
    </lineage>
</organism>
<evidence type="ECO:0008006" key="4">
    <source>
        <dbReference type="Google" id="ProtNLM"/>
    </source>
</evidence>
<dbReference type="AlphaFoldDB" id="A0A815ZAH4"/>
<protein>
    <recommendedName>
        <fullName evidence="4">SWIM-type domain-containing protein</fullName>
    </recommendedName>
</protein>
<evidence type="ECO:0000313" key="3">
    <source>
        <dbReference type="Proteomes" id="UP000663829"/>
    </source>
</evidence>
<dbReference type="OrthoDB" id="10046738at2759"/>
<reference evidence="1" key="1">
    <citation type="submission" date="2021-02" db="EMBL/GenBank/DDBJ databases">
        <authorList>
            <person name="Nowell W R."/>
        </authorList>
    </citation>
    <scope>NUCLEOTIDE SEQUENCE</scope>
</reference>
<comment type="caution">
    <text evidence="1">The sequence shown here is derived from an EMBL/GenBank/DDBJ whole genome shotgun (WGS) entry which is preliminary data.</text>
</comment>
<dbReference type="EMBL" id="CAJNOQ010031623">
    <property type="protein sequence ID" value="CAF1581012.1"/>
    <property type="molecule type" value="Genomic_DNA"/>
</dbReference>
<evidence type="ECO:0000313" key="2">
    <source>
        <dbReference type="EMBL" id="CAF4448480.1"/>
    </source>
</evidence>
<proteinExistence type="predicted"/>
<dbReference type="Proteomes" id="UP000663829">
    <property type="component" value="Unassembled WGS sequence"/>
</dbReference>
<name>A0A815ZAH4_9BILA</name>